<evidence type="ECO:0000313" key="2">
    <source>
        <dbReference type="EMBL" id="KAF6211040.1"/>
    </source>
</evidence>
<dbReference type="EMBL" id="WIXP02000005">
    <property type="protein sequence ID" value="KAF6211040.1"/>
    <property type="molecule type" value="Genomic_DNA"/>
</dbReference>
<protein>
    <submittedName>
        <fullName evidence="2">Uncharacterized protein</fullName>
    </submittedName>
</protein>
<evidence type="ECO:0000256" key="1">
    <source>
        <dbReference type="SAM" id="MobiDB-lite"/>
    </source>
</evidence>
<gene>
    <name evidence="2" type="ORF">GE061_014153</name>
</gene>
<dbReference type="AlphaFoldDB" id="A0A8S9XPS5"/>
<organism evidence="2 3">
    <name type="scientific">Apolygus lucorum</name>
    <name type="common">Small green plant bug</name>
    <name type="synonym">Lygocoris lucorum</name>
    <dbReference type="NCBI Taxonomy" id="248454"/>
    <lineage>
        <taxon>Eukaryota</taxon>
        <taxon>Metazoa</taxon>
        <taxon>Ecdysozoa</taxon>
        <taxon>Arthropoda</taxon>
        <taxon>Hexapoda</taxon>
        <taxon>Insecta</taxon>
        <taxon>Pterygota</taxon>
        <taxon>Neoptera</taxon>
        <taxon>Paraneoptera</taxon>
        <taxon>Hemiptera</taxon>
        <taxon>Heteroptera</taxon>
        <taxon>Panheteroptera</taxon>
        <taxon>Cimicomorpha</taxon>
        <taxon>Miridae</taxon>
        <taxon>Mirini</taxon>
        <taxon>Apolygus</taxon>
    </lineage>
</organism>
<proteinExistence type="predicted"/>
<feature type="region of interest" description="Disordered" evidence="1">
    <location>
        <begin position="90"/>
        <end position="124"/>
    </location>
</feature>
<comment type="caution">
    <text evidence="2">The sequence shown here is derived from an EMBL/GenBank/DDBJ whole genome shotgun (WGS) entry which is preliminary data.</text>
</comment>
<feature type="region of interest" description="Disordered" evidence="1">
    <location>
        <begin position="163"/>
        <end position="185"/>
    </location>
</feature>
<keyword evidence="3" id="KW-1185">Reference proteome</keyword>
<dbReference type="Proteomes" id="UP000466442">
    <property type="component" value="Linkage Group LG5"/>
</dbReference>
<reference evidence="2" key="1">
    <citation type="journal article" date="2021" name="Mol. Ecol. Resour.">
        <title>Apolygus lucorum genome provides insights into omnivorousness and mesophyll feeding.</title>
        <authorList>
            <person name="Liu Y."/>
            <person name="Liu H."/>
            <person name="Wang H."/>
            <person name="Huang T."/>
            <person name="Liu B."/>
            <person name="Yang B."/>
            <person name="Yin L."/>
            <person name="Li B."/>
            <person name="Zhang Y."/>
            <person name="Zhang S."/>
            <person name="Jiang F."/>
            <person name="Zhang X."/>
            <person name="Ren Y."/>
            <person name="Wang B."/>
            <person name="Wang S."/>
            <person name="Lu Y."/>
            <person name="Wu K."/>
            <person name="Fan W."/>
            <person name="Wang G."/>
        </authorList>
    </citation>
    <scope>NUCLEOTIDE SEQUENCE</scope>
    <source>
        <strain evidence="2">12Hb</strain>
    </source>
</reference>
<name>A0A8S9XPS5_APOLU</name>
<sequence length="225" mass="25337">MEYLLHIPSLLFVDSIRLRYSQEMLQTTHKKMPNTRTKQPGTRCVGAFCAVYGCSNYQGKTKDLGISYHSDLRAELMKCRKMNHLNPGVVPSRNLPLNHPTNSSARSVVSPKVNSRKVLDETDEAPESSLIHYLEYSVTEPGGPSLVKIHTDVVVRNISSPVVYSSDEDSNSKTESEPELEDDEDYLSTGADLKRLNHLLNERDSEILFFELPMSSDEQEKHGVV</sequence>
<accession>A0A8S9XPS5</accession>
<evidence type="ECO:0000313" key="3">
    <source>
        <dbReference type="Proteomes" id="UP000466442"/>
    </source>
</evidence>